<sequence length="169" mass="18551">MAKNPPETLDPTIIPPLWRSMAPGGYRTPPYTLGWRLTPQQLQACLDPDGTKTTIPVDFEACCIGPRWSAFGYEKKYCDAQPEVATMPARDGARAYDLIVYLTSNASKATLEVVQGADIQEIIAAAVHTLNLPDDLVPSLRWHAHLPRQSKGKRIDMESSYNPVASVSG</sequence>
<accession>A0A9P6DH71</accession>
<proteinExistence type="predicted"/>
<dbReference type="EMBL" id="MU154547">
    <property type="protein sequence ID" value="KAF9497003.1"/>
    <property type="molecule type" value="Genomic_DNA"/>
</dbReference>
<name>A0A9P6DH71_PLEER</name>
<protein>
    <submittedName>
        <fullName evidence="1">Uncharacterized protein</fullName>
    </submittedName>
</protein>
<evidence type="ECO:0000313" key="1">
    <source>
        <dbReference type="EMBL" id="KAF9497003.1"/>
    </source>
</evidence>
<dbReference type="Proteomes" id="UP000807025">
    <property type="component" value="Unassembled WGS sequence"/>
</dbReference>
<evidence type="ECO:0000313" key="2">
    <source>
        <dbReference type="Proteomes" id="UP000807025"/>
    </source>
</evidence>
<comment type="caution">
    <text evidence="1">The sequence shown here is derived from an EMBL/GenBank/DDBJ whole genome shotgun (WGS) entry which is preliminary data.</text>
</comment>
<dbReference type="AlphaFoldDB" id="A0A9P6DH71"/>
<keyword evidence="2" id="KW-1185">Reference proteome</keyword>
<reference evidence="1" key="1">
    <citation type="submission" date="2020-11" db="EMBL/GenBank/DDBJ databases">
        <authorList>
            <consortium name="DOE Joint Genome Institute"/>
            <person name="Ahrendt S."/>
            <person name="Riley R."/>
            <person name="Andreopoulos W."/>
            <person name="Labutti K."/>
            <person name="Pangilinan J."/>
            <person name="Ruiz-Duenas F.J."/>
            <person name="Barrasa J.M."/>
            <person name="Sanchez-Garcia M."/>
            <person name="Camarero S."/>
            <person name="Miyauchi S."/>
            <person name="Serrano A."/>
            <person name="Linde D."/>
            <person name="Babiker R."/>
            <person name="Drula E."/>
            <person name="Ayuso-Fernandez I."/>
            <person name="Pacheco R."/>
            <person name="Padilla G."/>
            <person name="Ferreira P."/>
            <person name="Barriuso J."/>
            <person name="Kellner H."/>
            <person name="Castanera R."/>
            <person name="Alfaro M."/>
            <person name="Ramirez L."/>
            <person name="Pisabarro A.G."/>
            <person name="Kuo A."/>
            <person name="Tritt A."/>
            <person name="Lipzen A."/>
            <person name="He G."/>
            <person name="Yan M."/>
            <person name="Ng V."/>
            <person name="Cullen D."/>
            <person name="Martin F."/>
            <person name="Rosso M.-N."/>
            <person name="Henrissat B."/>
            <person name="Hibbett D."/>
            <person name="Martinez A.T."/>
            <person name="Grigoriev I.V."/>
        </authorList>
    </citation>
    <scope>NUCLEOTIDE SEQUENCE</scope>
    <source>
        <strain evidence="1">ATCC 90797</strain>
    </source>
</reference>
<organism evidence="1 2">
    <name type="scientific">Pleurotus eryngii</name>
    <name type="common">Boletus of the steppes</name>
    <dbReference type="NCBI Taxonomy" id="5323"/>
    <lineage>
        <taxon>Eukaryota</taxon>
        <taxon>Fungi</taxon>
        <taxon>Dikarya</taxon>
        <taxon>Basidiomycota</taxon>
        <taxon>Agaricomycotina</taxon>
        <taxon>Agaricomycetes</taxon>
        <taxon>Agaricomycetidae</taxon>
        <taxon>Agaricales</taxon>
        <taxon>Pleurotineae</taxon>
        <taxon>Pleurotaceae</taxon>
        <taxon>Pleurotus</taxon>
    </lineage>
</organism>
<dbReference type="OrthoDB" id="2983450at2759"/>
<gene>
    <name evidence="1" type="ORF">BDN71DRAFT_1445376</name>
</gene>